<evidence type="ECO:0000313" key="2">
    <source>
        <dbReference type="EMBL" id="MBB6402519.1"/>
    </source>
</evidence>
<keyword evidence="1" id="KW-0472">Membrane</keyword>
<dbReference type="AlphaFoldDB" id="A0A7J9S7U5"/>
<feature type="transmembrane region" description="Helical" evidence="1">
    <location>
        <begin position="7"/>
        <end position="26"/>
    </location>
</feature>
<protein>
    <submittedName>
        <fullName evidence="2">Uncharacterized protein</fullName>
    </submittedName>
</protein>
<name>A0A7J9S7U5_METMI</name>
<evidence type="ECO:0000256" key="1">
    <source>
        <dbReference type="SAM" id="Phobius"/>
    </source>
</evidence>
<proteinExistence type="predicted"/>
<organism evidence="2 3">
    <name type="scientific">Methanococcus maripaludis</name>
    <name type="common">Methanococcus deltae</name>
    <dbReference type="NCBI Taxonomy" id="39152"/>
    <lineage>
        <taxon>Archaea</taxon>
        <taxon>Methanobacteriati</taxon>
        <taxon>Methanobacteriota</taxon>
        <taxon>Methanomada group</taxon>
        <taxon>Methanococci</taxon>
        <taxon>Methanococcales</taxon>
        <taxon>Methanococcaceae</taxon>
        <taxon>Methanococcus</taxon>
    </lineage>
</organism>
<accession>A0A7J9S7U5</accession>
<reference evidence="2 3" key="1">
    <citation type="submission" date="2020-08" db="EMBL/GenBank/DDBJ databases">
        <title>Genomic Encyclopedia of Type Strains, Phase IV (KMG-V): Genome sequencing to study the core and pangenomes of soil and plant-associated prokaryotes.</title>
        <authorList>
            <person name="Whitman W."/>
        </authorList>
    </citation>
    <scope>NUCLEOTIDE SEQUENCE [LARGE SCALE GENOMIC DNA]</scope>
    <source>
        <strain evidence="2 3">C11</strain>
    </source>
</reference>
<dbReference type="EMBL" id="JACHEC010000004">
    <property type="protein sequence ID" value="MBB6402519.1"/>
    <property type="molecule type" value="Genomic_DNA"/>
</dbReference>
<dbReference type="RefSeq" id="WP_184230952.1">
    <property type="nucleotide sequence ID" value="NZ_JACHEC010000004.1"/>
</dbReference>
<gene>
    <name evidence="2" type="ORF">HNP92_001842</name>
</gene>
<dbReference type="Proteomes" id="UP000536195">
    <property type="component" value="Unassembled WGS sequence"/>
</dbReference>
<evidence type="ECO:0000313" key="3">
    <source>
        <dbReference type="Proteomes" id="UP000536195"/>
    </source>
</evidence>
<sequence length="202" mass="22121">MKFKTSSIIAILAVFLCIIAGSFVIFQKNAEPGDNSTTDSNYGSEIIFGVIKSIEVVDGSYKLLINNSNGEYVVNVPESVDIKFPEIYEGDNISVGGLVEINYSGIMTRSLPPILTASSVLYYPPEFVTSGKVTEIDFVNDYKRFLVEGENSLCYVSVTNDTLVSGDINDVKINSTVTYSSIIQLMSYPGQCGAIHFIVYQK</sequence>
<keyword evidence="1" id="KW-0812">Transmembrane</keyword>
<keyword evidence="1" id="KW-1133">Transmembrane helix</keyword>
<comment type="caution">
    <text evidence="2">The sequence shown here is derived from an EMBL/GenBank/DDBJ whole genome shotgun (WGS) entry which is preliminary data.</text>
</comment>